<organism evidence="2 3">
    <name type="scientific">Vibrio cholerae</name>
    <dbReference type="NCBI Taxonomy" id="666"/>
    <lineage>
        <taxon>Bacteria</taxon>
        <taxon>Pseudomonadati</taxon>
        <taxon>Pseudomonadota</taxon>
        <taxon>Gammaproteobacteria</taxon>
        <taxon>Vibrionales</taxon>
        <taxon>Vibrionaceae</taxon>
        <taxon>Vibrio</taxon>
    </lineage>
</organism>
<reference evidence="2 3" key="1">
    <citation type="submission" date="2015-07" db="EMBL/GenBank/DDBJ databases">
        <authorList>
            <consortium name="Pathogen Informatics"/>
        </authorList>
    </citation>
    <scope>NUCLEOTIDE SEQUENCE [LARGE SCALE GENOMIC DNA]</scope>
    <source>
        <strain evidence="2 3">A316</strain>
    </source>
</reference>
<protein>
    <submittedName>
        <fullName evidence="2">Uncharacterized protein</fullName>
    </submittedName>
</protein>
<evidence type="ECO:0000313" key="3">
    <source>
        <dbReference type="Proteomes" id="UP000041770"/>
    </source>
</evidence>
<dbReference type="EMBL" id="CWQY01000010">
    <property type="protein sequence ID" value="CSC60621.1"/>
    <property type="molecule type" value="Genomic_DNA"/>
</dbReference>
<accession>A0A655Z8F6</accession>
<dbReference type="Proteomes" id="UP000041770">
    <property type="component" value="Unassembled WGS sequence"/>
</dbReference>
<sequence length="96" mass="10318">MACTRSRNVIPGCILPLKRTRTDSGISSGITPVAAANATRPEPAGKEIPNGKRVCESPPVPTVSGSSMRFNHEWITPSPGRSETPPRFMMKSGNVW</sequence>
<evidence type="ECO:0000256" key="1">
    <source>
        <dbReference type="SAM" id="MobiDB-lite"/>
    </source>
</evidence>
<dbReference type="AlphaFoldDB" id="A0A655Z8F6"/>
<name>A0A655Z8F6_VIBCL</name>
<feature type="compositionally biased region" description="Basic and acidic residues" evidence="1">
    <location>
        <begin position="43"/>
        <end position="55"/>
    </location>
</feature>
<feature type="region of interest" description="Disordered" evidence="1">
    <location>
        <begin position="38"/>
        <end position="96"/>
    </location>
</feature>
<evidence type="ECO:0000313" key="2">
    <source>
        <dbReference type="EMBL" id="CSC60621.1"/>
    </source>
</evidence>
<proteinExistence type="predicted"/>
<gene>
    <name evidence="2" type="ORF">ERS013200_01790</name>
</gene>